<dbReference type="AlphaFoldDB" id="A0A560JVX0"/>
<reference evidence="1 2" key="1">
    <citation type="submission" date="2019-06" db="EMBL/GenBank/DDBJ databases">
        <title>Genomic Encyclopedia of Type Strains, Phase IV (KMG-V): Genome sequencing to study the core and pangenomes of soil and plant-associated prokaryotes.</title>
        <authorList>
            <person name="Whitman W."/>
        </authorList>
    </citation>
    <scope>NUCLEOTIDE SEQUENCE [LARGE SCALE GENOMIC DNA]</scope>
    <source>
        <strain evidence="1 2">BR 10556</strain>
    </source>
</reference>
<organism evidence="1 2">
    <name type="scientific">Bradyrhizobium sacchari</name>
    <dbReference type="NCBI Taxonomy" id="1399419"/>
    <lineage>
        <taxon>Bacteria</taxon>
        <taxon>Pseudomonadati</taxon>
        <taxon>Pseudomonadota</taxon>
        <taxon>Alphaproteobacteria</taxon>
        <taxon>Hyphomicrobiales</taxon>
        <taxon>Nitrobacteraceae</taxon>
        <taxon>Bradyrhizobium</taxon>
    </lineage>
</organism>
<evidence type="ECO:0000313" key="1">
    <source>
        <dbReference type="EMBL" id="TWB72490.1"/>
    </source>
</evidence>
<dbReference type="STRING" id="1399419.A5906_33630"/>
<dbReference type="InterPro" id="IPR003673">
    <property type="entry name" value="CoA-Trfase_fam_III"/>
</dbReference>
<dbReference type="Pfam" id="PF02515">
    <property type="entry name" value="CoA_transf_3"/>
    <property type="match status" value="1"/>
</dbReference>
<dbReference type="EMBL" id="VITW01000006">
    <property type="protein sequence ID" value="TWB72490.1"/>
    <property type="molecule type" value="Genomic_DNA"/>
</dbReference>
<dbReference type="SUPFAM" id="SSF89796">
    <property type="entry name" value="CoA-transferase family III (CaiB/BaiF)"/>
    <property type="match status" value="1"/>
</dbReference>
<comment type="caution">
    <text evidence="1">The sequence shown here is derived from an EMBL/GenBank/DDBJ whole genome shotgun (WGS) entry which is preliminary data.</text>
</comment>
<dbReference type="InterPro" id="IPR023606">
    <property type="entry name" value="CoA-Trfase_III_dom_1_sf"/>
</dbReference>
<proteinExistence type="predicted"/>
<dbReference type="GO" id="GO:0016740">
    <property type="term" value="F:transferase activity"/>
    <property type="evidence" value="ECO:0007669"/>
    <property type="project" value="UniProtKB-KW"/>
</dbReference>
<evidence type="ECO:0000313" key="2">
    <source>
        <dbReference type="Proteomes" id="UP000315914"/>
    </source>
</evidence>
<dbReference type="Gene3D" id="3.40.50.10540">
    <property type="entry name" value="Crotonobetainyl-coa:carnitine coa-transferase, domain 1"/>
    <property type="match status" value="1"/>
</dbReference>
<sequence length="59" mass="6384">MPFPHASEALSRFTVLDLTRVRSGPTCVRQLADWGANVIKKEFGLSGDEIAGLRNAKVG</sequence>
<gene>
    <name evidence="1" type="ORF">FBZ95_106205</name>
</gene>
<protein>
    <submittedName>
        <fullName evidence="1">CoA transferase family III</fullName>
    </submittedName>
</protein>
<dbReference type="Proteomes" id="UP000315914">
    <property type="component" value="Unassembled WGS sequence"/>
</dbReference>
<dbReference type="RefSeq" id="WP_283807693.1">
    <property type="nucleotide sequence ID" value="NZ_LWIG01000012.1"/>
</dbReference>
<accession>A0A560JVX0</accession>
<keyword evidence="2" id="KW-1185">Reference proteome</keyword>
<keyword evidence="1" id="KW-0808">Transferase</keyword>
<name>A0A560JVX0_9BRAD</name>